<name>W0FQL4_9BACT</name>
<sequence>MNISWKPEHSMILLLVVLFAVALGFNAIMLGDRFGSGMTSAVLTEVVILIVLSVLLSIPVILGFKKGSKSLILFFSAGFLIIMFVAVFIGISELENIDMEKRMQKRDVPPVETHNKAIDEVISELDS</sequence>
<protein>
    <submittedName>
        <fullName evidence="2">Uncharacterized protein</fullName>
    </submittedName>
</protein>
<keyword evidence="1" id="KW-0472">Membrane</keyword>
<dbReference type="EMBL" id="KC246828">
    <property type="protein sequence ID" value="AHF25290.1"/>
    <property type="molecule type" value="Genomic_DNA"/>
</dbReference>
<dbReference type="AlphaFoldDB" id="W0FQL4"/>
<evidence type="ECO:0000256" key="1">
    <source>
        <dbReference type="SAM" id="Phobius"/>
    </source>
</evidence>
<keyword evidence="1" id="KW-1133">Transmembrane helix</keyword>
<feature type="transmembrane region" description="Helical" evidence="1">
    <location>
        <begin position="12"/>
        <end position="30"/>
    </location>
</feature>
<feature type="transmembrane region" description="Helical" evidence="1">
    <location>
        <begin position="42"/>
        <end position="64"/>
    </location>
</feature>
<evidence type="ECO:0000313" key="2">
    <source>
        <dbReference type="EMBL" id="AHF25290.1"/>
    </source>
</evidence>
<reference evidence="2" key="1">
    <citation type="journal article" date="2013" name="PLoS ONE">
        <title>Metagenomic insights into the carbohydrate-active enzymes carried by the microorganisms adhering to solid digesta in the rumen of cows.</title>
        <authorList>
            <person name="Wang L."/>
            <person name="Hatem A."/>
            <person name="Catalyurek U.V."/>
            <person name="Morrison M."/>
            <person name="Yu Z."/>
        </authorList>
    </citation>
    <scope>NUCLEOTIDE SEQUENCE</scope>
</reference>
<proteinExistence type="predicted"/>
<organism evidence="2">
    <name type="scientific">uncultured bacterium Contig1757</name>
    <dbReference type="NCBI Taxonomy" id="1393500"/>
    <lineage>
        <taxon>Bacteria</taxon>
        <taxon>environmental samples</taxon>
    </lineage>
</organism>
<accession>W0FQL4</accession>
<feature type="transmembrane region" description="Helical" evidence="1">
    <location>
        <begin position="71"/>
        <end position="91"/>
    </location>
</feature>
<keyword evidence="1" id="KW-0812">Transmembrane</keyword>